<comment type="similarity">
    <text evidence="1">Belongs to the Gfa family.</text>
</comment>
<keyword evidence="2" id="KW-0479">Metal-binding</keyword>
<dbReference type="AlphaFoldDB" id="A0A1C3CW90"/>
<dbReference type="Pfam" id="PF04828">
    <property type="entry name" value="GFA"/>
    <property type="match status" value="1"/>
</dbReference>
<dbReference type="InterPro" id="IPR011057">
    <property type="entry name" value="Mss4-like_sf"/>
</dbReference>
<evidence type="ECO:0000313" key="7">
    <source>
        <dbReference type="Proteomes" id="UP000186553"/>
    </source>
</evidence>
<sequence>MIQGQCLCGRIQYHYLADIEESILCCCPHCKLAQGALFGWNSPIDRTKFKILQGSDALKEYFHTENKARVFCGQCGSPIYSYRLDLPHILRLRLGTVTQGKLPAPKELAYQEYFPNFIGFNLL</sequence>
<evidence type="ECO:0000256" key="4">
    <source>
        <dbReference type="ARBA" id="ARBA00023239"/>
    </source>
</evidence>
<keyword evidence="7" id="KW-1185">Reference proteome</keyword>
<dbReference type="Gene3D" id="3.90.1590.10">
    <property type="entry name" value="glutathione-dependent formaldehyde- activating enzyme (gfa)"/>
    <property type="match status" value="1"/>
</dbReference>
<keyword evidence="3" id="KW-0862">Zinc</keyword>
<protein>
    <submittedName>
        <fullName evidence="6">Aldehyde-activating protein</fullName>
    </submittedName>
</protein>
<dbReference type="RefSeq" id="WP_068886979.1">
    <property type="nucleotide sequence ID" value="NZ_CBCRUU010000006.1"/>
</dbReference>
<dbReference type="Proteomes" id="UP000186553">
    <property type="component" value="Unassembled WGS sequence"/>
</dbReference>
<accession>A0A1C3CW90</accession>
<reference evidence="6 7" key="1">
    <citation type="submission" date="2016-07" db="EMBL/GenBank/DDBJ databases">
        <title>Acinetobacter sp. ANC 4603.</title>
        <authorList>
            <person name="Radolfova-Krizova L."/>
            <person name="Nemec A."/>
        </authorList>
    </citation>
    <scope>NUCLEOTIDE SEQUENCE [LARGE SCALE GENOMIC DNA]</scope>
    <source>
        <strain evidence="6 7">ANC 4603</strain>
    </source>
</reference>
<feature type="domain" description="CENP-V/GFA" evidence="5">
    <location>
        <begin position="2"/>
        <end position="114"/>
    </location>
</feature>
<keyword evidence="4" id="KW-0456">Lyase</keyword>
<dbReference type="OrthoDB" id="7765631at2"/>
<dbReference type="SUPFAM" id="SSF51316">
    <property type="entry name" value="Mss4-like"/>
    <property type="match status" value="1"/>
</dbReference>
<gene>
    <name evidence="6" type="ORF">BBP83_06230</name>
</gene>
<proteinExistence type="inferred from homology"/>
<evidence type="ECO:0000313" key="6">
    <source>
        <dbReference type="EMBL" id="ODA13044.1"/>
    </source>
</evidence>
<dbReference type="PANTHER" id="PTHR33337:SF40">
    <property type="entry name" value="CENP-V_GFA DOMAIN-CONTAINING PROTEIN-RELATED"/>
    <property type="match status" value="1"/>
</dbReference>
<name>A0A1C3CW90_9GAMM</name>
<dbReference type="EMBL" id="MBDL01000009">
    <property type="protein sequence ID" value="ODA13044.1"/>
    <property type="molecule type" value="Genomic_DNA"/>
</dbReference>
<dbReference type="STRING" id="1891224.BBP83_06230"/>
<organism evidence="6 7">
    <name type="scientific">Acinetobacter celticus</name>
    <dbReference type="NCBI Taxonomy" id="1891224"/>
    <lineage>
        <taxon>Bacteria</taxon>
        <taxon>Pseudomonadati</taxon>
        <taxon>Pseudomonadota</taxon>
        <taxon>Gammaproteobacteria</taxon>
        <taxon>Moraxellales</taxon>
        <taxon>Moraxellaceae</taxon>
        <taxon>Acinetobacter</taxon>
    </lineage>
</organism>
<dbReference type="GO" id="GO:0046872">
    <property type="term" value="F:metal ion binding"/>
    <property type="evidence" value="ECO:0007669"/>
    <property type="project" value="UniProtKB-KW"/>
</dbReference>
<dbReference type="InterPro" id="IPR006913">
    <property type="entry name" value="CENP-V/GFA"/>
</dbReference>
<comment type="caution">
    <text evidence="6">The sequence shown here is derived from an EMBL/GenBank/DDBJ whole genome shotgun (WGS) entry which is preliminary data.</text>
</comment>
<dbReference type="PROSITE" id="PS51891">
    <property type="entry name" value="CENP_V_GFA"/>
    <property type="match status" value="1"/>
</dbReference>
<evidence type="ECO:0000259" key="5">
    <source>
        <dbReference type="PROSITE" id="PS51891"/>
    </source>
</evidence>
<evidence type="ECO:0000256" key="3">
    <source>
        <dbReference type="ARBA" id="ARBA00022833"/>
    </source>
</evidence>
<dbReference type="GO" id="GO:0016846">
    <property type="term" value="F:carbon-sulfur lyase activity"/>
    <property type="evidence" value="ECO:0007669"/>
    <property type="project" value="InterPro"/>
</dbReference>
<dbReference type="PANTHER" id="PTHR33337">
    <property type="entry name" value="GFA DOMAIN-CONTAINING PROTEIN"/>
    <property type="match status" value="1"/>
</dbReference>
<evidence type="ECO:0000256" key="2">
    <source>
        <dbReference type="ARBA" id="ARBA00022723"/>
    </source>
</evidence>
<evidence type="ECO:0000256" key="1">
    <source>
        <dbReference type="ARBA" id="ARBA00005495"/>
    </source>
</evidence>